<comment type="caution">
    <text evidence="1">The sequence shown here is derived from an EMBL/GenBank/DDBJ whole genome shotgun (WGS) entry which is preliminary data.</text>
</comment>
<dbReference type="InterPro" id="IPR036514">
    <property type="entry name" value="SGNH_hydro_sf"/>
</dbReference>
<dbReference type="SUPFAM" id="SSF52266">
    <property type="entry name" value="SGNH hydrolase"/>
    <property type="match status" value="1"/>
</dbReference>
<organism evidence="1 2">
    <name type="scientific">Limimaricola cinnabarinus</name>
    <dbReference type="NCBI Taxonomy" id="1125964"/>
    <lineage>
        <taxon>Bacteria</taxon>
        <taxon>Pseudomonadati</taxon>
        <taxon>Pseudomonadota</taxon>
        <taxon>Alphaproteobacteria</taxon>
        <taxon>Rhodobacterales</taxon>
        <taxon>Paracoccaceae</taxon>
        <taxon>Limimaricola</taxon>
    </lineage>
</organism>
<dbReference type="Gene3D" id="3.40.50.1110">
    <property type="entry name" value="SGNH hydrolase"/>
    <property type="match status" value="1"/>
</dbReference>
<evidence type="ECO:0000313" key="2">
    <source>
        <dbReference type="Proteomes" id="UP000221860"/>
    </source>
</evidence>
<dbReference type="OrthoDB" id="7769526at2"/>
<dbReference type="GO" id="GO:0016788">
    <property type="term" value="F:hydrolase activity, acting on ester bonds"/>
    <property type="evidence" value="ECO:0007669"/>
    <property type="project" value="UniProtKB-ARBA"/>
</dbReference>
<evidence type="ECO:0000313" key="1">
    <source>
        <dbReference type="EMBL" id="PHP26076.1"/>
    </source>
</evidence>
<proteinExistence type="predicted"/>
<dbReference type="AlphaFoldDB" id="A0A2G1MBG0"/>
<dbReference type="EMBL" id="NQWH01000083">
    <property type="protein sequence ID" value="PHP26076.1"/>
    <property type="molecule type" value="Genomic_DNA"/>
</dbReference>
<dbReference type="Proteomes" id="UP000221860">
    <property type="component" value="Unassembled WGS sequence"/>
</dbReference>
<dbReference type="RefSeq" id="WP_099278777.1">
    <property type="nucleotide sequence ID" value="NZ_KZ305009.1"/>
</dbReference>
<reference evidence="1 2" key="1">
    <citation type="submission" date="2017-08" db="EMBL/GenBank/DDBJ databases">
        <title>Draft Genome Sequence of Loktanella cinnabarina Strain XM1, Isolated from Coastal Surface Water.</title>
        <authorList>
            <person name="Ma R."/>
            <person name="Wang J."/>
            <person name="Wang Q."/>
            <person name="Ma Z."/>
            <person name="Li J."/>
            <person name="Chen L."/>
        </authorList>
    </citation>
    <scope>NUCLEOTIDE SEQUENCE [LARGE SCALE GENOMIC DNA]</scope>
    <source>
        <strain evidence="1 2">XM1</strain>
    </source>
</reference>
<sequence>MSDVPSLVIIGGSNSLLRNGWVDQLKKLHPEPERVVNLSIGAATTAMGIYRLLSSTDLPPNPVIIWEYALNEANYSAHHQPVGVLLYHLRWLFEICARRGYPVLPVLLYNKAEATDEELHPYREKLASLLKRYQLKPVDARRFWRLRFAHLTPDRLYKDNPHYATDTQFPRALAKLVLARAAGAVIPRDTKPGNGLAGRDLRILAPSDSDARAFSNRILSCDIFPLTRSREIQMQGQLLACFLISSPNEAAIVFRSARGRRGPFSAQIGASESGPALQLKHLLLWNPQNPPLEVDGCLTITPRQKPLRGPIVQHTMAWRGPPKGEAEADPSRQGGVIGLLAEVGI</sequence>
<keyword evidence="2" id="KW-1185">Reference proteome</keyword>
<name>A0A2G1MBG0_9RHOB</name>
<protein>
    <submittedName>
        <fullName evidence="1">Uncharacterized protein</fullName>
    </submittedName>
</protein>
<gene>
    <name evidence="1" type="ORF">CJ301_18400</name>
</gene>
<accession>A0A2G1MBG0</accession>